<dbReference type="AlphaFoldDB" id="A0A2J8AZR8"/>
<name>A0A2J8AZR8_9FIRM</name>
<organism evidence="2 3">
    <name type="scientific">Mageeibacillus indolicus</name>
    <dbReference type="NCBI Taxonomy" id="884684"/>
    <lineage>
        <taxon>Bacteria</taxon>
        <taxon>Bacillati</taxon>
        <taxon>Bacillota</taxon>
        <taxon>Clostridia</taxon>
        <taxon>Eubacteriales</taxon>
        <taxon>Oscillospiraceae</taxon>
        <taxon>Mageeibacillus</taxon>
    </lineage>
</organism>
<evidence type="ECO:0000313" key="3">
    <source>
        <dbReference type="Proteomes" id="UP000236394"/>
    </source>
</evidence>
<dbReference type="RefSeq" id="WP_012992924.1">
    <property type="nucleotide sequence ID" value="NZ_NBZD01000004.1"/>
</dbReference>
<dbReference type="Proteomes" id="UP000236394">
    <property type="component" value="Unassembled WGS sequence"/>
</dbReference>
<evidence type="ECO:0000256" key="1">
    <source>
        <dbReference type="SAM" id="Coils"/>
    </source>
</evidence>
<sequence length="107" mass="12169">MNKEIFAALQAIEDEAEQLVEQARHEVDTIKTDTESAKRKLKEAAELKIAALRQETEKTIAVMRTEWRKRAAQDLTEAEKALTEQAEQHYAAAVDIVVKECLTHGHR</sequence>
<feature type="coiled-coil region" evidence="1">
    <location>
        <begin position="2"/>
        <end position="40"/>
    </location>
</feature>
<evidence type="ECO:0000313" key="2">
    <source>
        <dbReference type="EMBL" id="PNH18009.1"/>
    </source>
</evidence>
<accession>A0A2J8AZR8</accession>
<proteinExistence type="predicted"/>
<gene>
    <name evidence="2" type="ORF">B7R76_06640</name>
</gene>
<comment type="caution">
    <text evidence="2">The sequence shown here is derived from an EMBL/GenBank/DDBJ whole genome shotgun (WGS) entry which is preliminary data.</text>
</comment>
<keyword evidence="1" id="KW-0175">Coiled coil</keyword>
<reference evidence="3" key="1">
    <citation type="submission" date="2017-04" db="EMBL/GenBank/DDBJ databases">
        <authorList>
            <person name="Bumgarner R.E."/>
            <person name="Fredricks D.N."/>
            <person name="Srinivasan S."/>
        </authorList>
    </citation>
    <scope>NUCLEOTIDE SEQUENCE [LARGE SCALE GENOMIC DNA]</scope>
    <source>
        <strain evidence="3">KA00405</strain>
    </source>
</reference>
<dbReference type="EMBL" id="NBZD01000004">
    <property type="protein sequence ID" value="PNH18009.1"/>
    <property type="molecule type" value="Genomic_DNA"/>
</dbReference>
<protein>
    <submittedName>
        <fullName evidence="2">Uncharacterized protein</fullName>
    </submittedName>
</protein>